<comment type="caution">
    <text evidence="7">The sequence shown here is derived from an EMBL/GenBank/DDBJ whole genome shotgun (WGS) entry which is preliminary data.</text>
</comment>
<keyword evidence="1" id="KW-0479">Metal-binding</keyword>
<feature type="domain" description="EF-hand" evidence="6">
    <location>
        <begin position="932"/>
        <end position="967"/>
    </location>
</feature>
<dbReference type="EMBL" id="JAAPAO010000134">
    <property type="protein sequence ID" value="KAF4671572.1"/>
    <property type="molecule type" value="Genomic_DNA"/>
</dbReference>
<feature type="domain" description="EF-hand" evidence="6">
    <location>
        <begin position="752"/>
        <end position="787"/>
    </location>
</feature>
<dbReference type="InterPro" id="IPR011992">
    <property type="entry name" value="EF-hand-dom_pair"/>
</dbReference>
<feature type="region of interest" description="Disordered" evidence="5">
    <location>
        <begin position="672"/>
        <end position="701"/>
    </location>
</feature>
<evidence type="ECO:0000256" key="5">
    <source>
        <dbReference type="SAM" id="MobiDB-lite"/>
    </source>
</evidence>
<dbReference type="OrthoDB" id="439832at2759"/>
<dbReference type="Pfam" id="PF13499">
    <property type="entry name" value="EF-hand_7"/>
    <property type="match status" value="2"/>
</dbReference>
<dbReference type="PROSITE" id="PS00018">
    <property type="entry name" value="EF_HAND_1"/>
    <property type="match status" value="5"/>
</dbReference>
<feature type="coiled-coil region" evidence="4">
    <location>
        <begin position="348"/>
        <end position="547"/>
    </location>
</feature>
<feature type="region of interest" description="Disordered" evidence="5">
    <location>
        <begin position="575"/>
        <end position="596"/>
    </location>
</feature>
<feature type="coiled-coil region" evidence="4">
    <location>
        <begin position="617"/>
        <end position="644"/>
    </location>
</feature>
<dbReference type="SMART" id="SM00054">
    <property type="entry name" value="EFh"/>
    <property type="match status" value="5"/>
</dbReference>
<dbReference type="PANTHER" id="PTHR45942">
    <property type="entry name" value="PROTEIN PHOSPATASE 3 REGULATORY SUBUNIT B ALPHA ISOFORM TYPE 1"/>
    <property type="match status" value="1"/>
</dbReference>
<evidence type="ECO:0000313" key="8">
    <source>
        <dbReference type="Proteomes" id="UP000591131"/>
    </source>
</evidence>
<dbReference type="Gene3D" id="1.10.238.10">
    <property type="entry name" value="EF-hand"/>
    <property type="match status" value="2"/>
</dbReference>
<keyword evidence="4" id="KW-0175">Coiled coil</keyword>
<dbReference type="SUPFAM" id="SSF47473">
    <property type="entry name" value="EF-hand"/>
    <property type="match status" value="2"/>
</dbReference>
<evidence type="ECO:0000256" key="3">
    <source>
        <dbReference type="ARBA" id="ARBA00022837"/>
    </source>
</evidence>
<feature type="domain" description="EF-hand" evidence="6">
    <location>
        <begin position="864"/>
        <end position="899"/>
    </location>
</feature>
<feature type="domain" description="EF-hand" evidence="6">
    <location>
        <begin position="716"/>
        <end position="751"/>
    </location>
</feature>
<feature type="compositionally biased region" description="Low complexity" evidence="5">
    <location>
        <begin position="681"/>
        <end position="696"/>
    </location>
</feature>
<organism evidence="7 8">
    <name type="scientific">Perkinsus chesapeaki</name>
    <name type="common">Clam parasite</name>
    <name type="synonym">Perkinsus andrewsi</name>
    <dbReference type="NCBI Taxonomy" id="330153"/>
    <lineage>
        <taxon>Eukaryota</taxon>
        <taxon>Sar</taxon>
        <taxon>Alveolata</taxon>
        <taxon>Perkinsozoa</taxon>
        <taxon>Perkinsea</taxon>
        <taxon>Perkinsida</taxon>
        <taxon>Perkinsidae</taxon>
        <taxon>Perkinsus</taxon>
    </lineage>
</organism>
<dbReference type="Pfam" id="PF13405">
    <property type="entry name" value="EF-hand_6"/>
    <property type="match status" value="1"/>
</dbReference>
<gene>
    <name evidence="7" type="ORF">FOL47_001444</name>
</gene>
<feature type="domain" description="EF-hand" evidence="6">
    <location>
        <begin position="901"/>
        <end position="931"/>
    </location>
</feature>
<protein>
    <recommendedName>
        <fullName evidence="6">EF-hand domain-containing protein</fullName>
    </recommendedName>
</protein>
<dbReference type="Proteomes" id="UP000591131">
    <property type="component" value="Unassembled WGS sequence"/>
</dbReference>
<keyword evidence="2" id="KW-0677">Repeat</keyword>
<feature type="coiled-coil region" evidence="4">
    <location>
        <begin position="40"/>
        <end position="310"/>
    </location>
</feature>
<evidence type="ECO:0000256" key="2">
    <source>
        <dbReference type="ARBA" id="ARBA00022737"/>
    </source>
</evidence>
<name>A0A7J6MIW9_PERCH</name>
<evidence type="ECO:0000256" key="1">
    <source>
        <dbReference type="ARBA" id="ARBA00022723"/>
    </source>
</evidence>
<evidence type="ECO:0000313" key="7">
    <source>
        <dbReference type="EMBL" id="KAF4671572.1"/>
    </source>
</evidence>
<dbReference type="InterPro" id="IPR018247">
    <property type="entry name" value="EF_Hand_1_Ca_BS"/>
</dbReference>
<dbReference type="GO" id="GO:0005509">
    <property type="term" value="F:calcium ion binding"/>
    <property type="evidence" value="ECO:0007669"/>
    <property type="project" value="InterPro"/>
</dbReference>
<dbReference type="PROSITE" id="PS50222">
    <property type="entry name" value="EF_HAND_2"/>
    <property type="match status" value="5"/>
</dbReference>
<dbReference type="InterPro" id="IPR002048">
    <property type="entry name" value="EF_hand_dom"/>
</dbReference>
<keyword evidence="3" id="KW-0106">Calcium</keyword>
<evidence type="ECO:0000256" key="4">
    <source>
        <dbReference type="SAM" id="Coils"/>
    </source>
</evidence>
<reference evidence="7 8" key="1">
    <citation type="submission" date="2020-04" db="EMBL/GenBank/DDBJ databases">
        <title>Perkinsus chesapeaki whole genome sequence.</title>
        <authorList>
            <person name="Bogema D.R."/>
        </authorList>
    </citation>
    <scope>NUCLEOTIDE SEQUENCE [LARGE SCALE GENOMIC DNA]</scope>
    <source>
        <strain evidence="7">ATCC PRA-425</strain>
    </source>
</reference>
<sequence>MAVDLSMGGSVRHRLLIFENAVPFIHQNNVHAKAHQQPGDTESEEALKKAQSKIENLTEKLKETELERGKLEDALQGRELKMQHIRRRSTRLELQLKETEDMHKGHQEHATKSHEELRQLLEQERAAKEKIEKSKGDLIEELEKLRGRVSAQTQAIEEERTSRNELNESLHQALALTREKESELEELRKNFDALKIDSEDLKHRLGRTENALRRRDQELREIREAHEDASASKEELEETLKEKETNTKRLWGVFKEKWEHRERSIEELQQEKEAAIEEGLRAKEELKERFRAQEELLRDVTKKADTLEKDLRERTKSALSRTLKLSCMIQPVSPLKSDGGKLIGIAATSRLEKQLKDREERLIGMKEENTKRIEVAQKSVSEAREEKKKGEEAMRALQKELDKKESIIAAMKKEHTEEASRLRKELDTLLRDAETHRRTSVGLKEKESAYLQQFSALKEEFEEKLKSQAGKYQQELDRRKRQYLEEVKGCARDVLTCIIQAERDKKEEVKRTLQEYKKRLGSAEKHLKVLQHKNETLRERTKALEKGNSFNKIQYSAYVSDLEGGKRRLARLSKQEMPNKAEHRAKTPPARHVGADDQRIKALERMVEPIPDILRSIHHLSAKHEHSRIEREELEEENKDLKYVLEARYPLKDSPEIDKKAMRENSVVFSPVSSSAIRVHSPGSRASPPSSPGKSDSSAHPELDAFLIPGIQEDLYTNQQIAEAFKSIDSDGNGSLDESDIRQVLALSGESATDEEIKEMIRMVDHDGNGCVNYREFAELFLSPPLLFRNVELEERTKQKMSLWDYHTTYAYDPEYEAQFEKAIENKNTKIKEARFVGGLTRDSRREILTAFSETEAGSSIKPSQIKKIFHKFQEIDTDGSGMIDYEEFRKVLLKEDTPMLRRLFALFDSDGSGEIDVKEFIVGLSTYTDAPPKDKLRFAFMMFDEDNSGFIDKPELLKILRANSPGDVSEAWLERRAEVLYTEIKLTPGAKISLENFTKLAETNPQLLIPAFQELRDIDTTLDVSERKRSKRTSALA</sequence>
<evidence type="ECO:0000259" key="6">
    <source>
        <dbReference type="PROSITE" id="PS50222"/>
    </source>
</evidence>
<dbReference type="AlphaFoldDB" id="A0A7J6MIW9"/>
<dbReference type="FunFam" id="1.10.238.10:FF:000003">
    <property type="entry name" value="Calmodulin A"/>
    <property type="match status" value="1"/>
</dbReference>
<accession>A0A7J6MIW9</accession>
<keyword evidence="8" id="KW-1185">Reference proteome</keyword>
<proteinExistence type="predicted"/>
<dbReference type="CDD" id="cd00051">
    <property type="entry name" value="EFh"/>
    <property type="match status" value="2"/>
</dbReference>
<feature type="compositionally biased region" description="Basic and acidic residues" evidence="5">
    <location>
        <begin position="575"/>
        <end position="585"/>
    </location>
</feature>